<organism evidence="2 3">
    <name type="scientific">Prorocentrum cordatum</name>
    <dbReference type="NCBI Taxonomy" id="2364126"/>
    <lineage>
        <taxon>Eukaryota</taxon>
        <taxon>Sar</taxon>
        <taxon>Alveolata</taxon>
        <taxon>Dinophyceae</taxon>
        <taxon>Prorocentrales</taxon>
        <taxon>Prorocentraceae</taxon>
        <taxon>Prorocentrum</taxon>
    </lineage>
</organism>
<comment type="caution">
    <text evidence="2">The sequence shown here is derived from an EMBL/GenBank/DDBJ whole genome shotgun (WGS) entry which is preliminary data.</text>
</comment>
<feature type="compositionally biased region" description="Polar residues" evidence="1">
    <location>
        <begin position="308"/>
        <end position="321"/>
    </location>
</feature>
<evidence type="ECO:0000313" key="3">
    <source>
        <dbReference type="Proteomes" id="UP001189429"/>
    </source>
</evidence>
<name>A0ABN9VX08_9DINO</name>
<keyword evidence="3" id="KW-1185">Reference proteome</keyword>
<feature type="non-terminal residue" evidence="2">
    <location>
        <position position="1"/>
    </location>
</feature>
<evidence type="ECO:0000313" key="2">
    <source>
        <dbReference type="EMBL" id="CAK0878051.1"/>
    </source>
</evidence>
<feature type="region of interest" description="Disordered" evidence="1">
    <location>
        <begin position="296"/>
        <end position="321"/>
    </location>
</feature>
<proteinExistence type="predicted"/>
<gene>
    <name evidence="2" type="ORF">PCOR1329_LOCUS61931</name>
</gene>
<protein>
    <submittedName>
        <fullName evidence="2">Uncharacterized protein</fullName>
    </submittedName>
</protein>
<accession>A0ABN9VX08</accession>
<dbReference type="Proteomes" id="UP001189429">
    <property type="component" value="Unassembled WGS sequence"/>
</dbReference>
<sequence>VRGNSIAAANMVDCAGTAGAQWGSRGWKSSFGRVKILDRRELPRETAREEDWAPIAIESLNNAIGAMAQSKAKEVEQPASAFKWLPPRAKGGLRQLVEESERQGAWPWQLMIAPVGLSPKGAGGDGAIGSPPEVVKLRSKMRGEYTGKWATTMAGERGAAIALKEASVRSFADGALERLPMKVYTFYETLEPALILGEGLRLGTPARALHLDMSSHSSARLIRDRTARAEPIAPDRWICAGARRGIDFGRVALYAVLKKVSAKFWRAHVRSRAGDVTARMECSRKEVARQLSSAGAGFASGAKRAKPTLSTKSALTGNDSDVGNEVARRLQSRNIAAKVKHQAPDLGIDRVRSIAGGEGARAKRAAHADR</sequence>
<dbReference type="EMBL" id="CAUYUJ010017804">
    <property type="protein sequence ID" value="CAK0878051.1"/>
    <property type="molecule type" value="Genomic_DNA"/>
</dbReference>
<reference evidence="2" key="1">
    <citation type="submission" date="2023-10" db="EMBL/GenBank/DDBJ databases">
        <authorList>
            <person name="Chen Y."/>
            <person name="Shah S."/>
            <person name="Dougan E. K."/>
            <person name="Thang M."/>
            <person name="Chan C."/>
        </authorList>
    </citation>
    <scope>NUCLEOTIDE SEQUENCE [LARGE SCALE GENOMIC DNA]</scope>
</reference>
<feature type="non-terminal residue" evidence="2">
    <location>
        <position position="370"/>
    </location>
</feature>
<evidence type="ECO:0000256" key="1">
    <source>
        <dbReference type="SAM" id="MobiDB-lite"/>
    </source>
</evidence>